<feature type="compositionally biased region" description="Basic and acidic residues" evidence="1">
    <location>
        <begin position="11"/>
        <end position="32"/>
    </location>
</feature>
<name>A0A645F9M3_9ZZZZ</name>
<evidence type="ECO:0000313" key="2">
    <source>
        <dbReference type="EMBL" id="MPN09163.1"/>
    </source>
</evidence>
<proteinExistence type="predicted"/>
<comment type="caution">
    <text evidence="2">The sequence shown here is derived from an EMBL/GenBank/DDBJ whole genome shotgun (WGS) entry which is preliminary data.</text>
</comment>
<dbReference type="AlphaFoldDB" id="A0A645F9M3"/>
<sequence length="71" mass="7768">MFPSFLCGVNTREDHTGDDSRKNLADIKDHTGPHAVQKADSGCADYKGGPRVVAEGKHIFRFRLRAASLVV</sequence>
<evidence type="ECO:0000256" key="1">
    <source>
        <dbReference type="SAM" id="MobiDB-lite"/>
    </source>
</evidence>
<organism evidence="2">
    <name type="scientific">bioreactor metagenome</name>
    <dbReference type="NCBI Taxonomy" id="1076179"/>
    <lineage>
        <taxon>unclassified sequences</taxon>
        <taxon>metagenomes</taxon>
        <taxon>ecological metagenomes</taxon>
    </lineage>
</organism>
<dbReference type="EMBL" id="VSSQ01055250">
    <property type="protein sequence ID" value="MPN09163.1"/>
    <property type="molecule type" value="Genomic_DNA"/>
</dbReference>
<protein>
    <submittedName>
        <fullName evidence="2">Uncharacterized protein</fullName>
    </submittedName>
</protein>
<reference evidence="2" key="1">
    <citation type="submission" date="2019-08" db="EMBL/GenBank/DDBJ databases">
        <authorList>
            <person name="Kucharzyk K."/>
            <person name="Murdoch R.W."/>
            <person name="Higgins S."/>
            <person name="Loffler F."/>
        </authorList>
    </citation>
    <scope>NUCLEOTIDE SEQUENCE</scope>
</reference>
<gene>
    <name evidence="2" type="ORF">SDC9_156451</name>
</gene>
<feature type="region of interest" description="Disordered" evidence="1">
    <location>
        <begin position="1"/>
        <end position="42"/>
    </location>
</feature>
<accession>A0A645F9M3</accession>